<evidence type="ECO:0000256" key="5">
    <source>
        <dbReference type="PROSITE-ProRule" id="PRU01077"/>
    </source>
</evidence>
<feature type="compositionally biased region" description="Low complexity" evidence="7">
    <location>
        <begin position="484"/>
        <end position="503"/>
    </location>
</feature>
<dbReference type="GO" id="GO:0030036">
    <property type="term" value="P:actin cytoskeleton organization"/>
    <property type="evidence" value="ECO:0007669"/>
    <property type="project" value="UniProtKB-ARBA"/>
</dbReference>
<evidence type="ECO:0000259" key="9">
    <source>
        <dbReference type="PROSITE" id="PS50081"/>
    </source>
</evidence>
<organism evidence="11 12">
    <name type="scientific">Rhizopus oryzae</name>
    <name type="common">Mucormycosis agent</name>
    <name type="synonym">Rhizopus arrhizus var. delemar</name>
    <dbReference type="NCBI Taxonomy" id="64495"/>
    <lineage>
        <taxon>Eukaryota</taxon>
        <taxon>Fungi</taxon>
        <taxon>Fungi incertae sedis</taxon>
        <taxon>Mucoromycota</taxon>
        <taxon>Mucoromycotina</taxon>
        <taxon>Mucoromycetes</taxon>
        <taxon>Mucorales</taxon>
        <taxon>Mucorineae</taxon>
        <taxon>Rhizopodaceae</taxon>
        <taxon>Rhizopus</taxon>
    </lineage>
</organism>
<dbReference type="PRINTS" id="PR00452">
    <property type="entry name" value="SH3DOMAIN"/>
</dbReference>
<dbReference type="PANTHER" id="PTHR15735">
    <property type="entry name" value="FCH AND DOUBLE SH3 DOMAINS PROTEIN"/>
    <property type="match status" value="1"/>
</dbReference>
<dbReference type="CDD" id="cd00174">
    <property type="entry name" value="SH3"/>
    <property type="match status" value="1"/>
</dbReference>
<dbReference type="InterPro" id="IPR002219">
    <property type="entry name" value="PKC_DAG/PE"/>
</dbReference>
<keyword evidence="1 4" id="KW-0728">SH3 domain</keyword>
<dbReference type="InterPro" id="IPR001452">
    <property type="entry name" value="SH3_domain"/>
</dbReference>
<evidence type="ECO:0000259" key="8">
    <source>
        <dbReference type="PROSITE" id="PS50002"/>
    </source>
</evidence>
<dbReference type="InterPro" id="IPR001060">
    <property type="entry name" value="FCH_dom"/>
</dbReference>
<dbReference type="GO" id="GO:0030833">
    <property type="term" value="P:regulation of actin filament polymerization"/>
    <property type="evidence" value="ECO:0007669"/>
    <property type="project" value="TreeGrafter"/>
</dbReference>
<evidence type="ECO:0000256" key="6">
    <source>
        <dbReference type="SAM" id="Coils"/>
    </source>
</evidence>
<evidence type="ECO:0000313" key="11">
    <source>
        <dbReference type="EMBL" id="KAG1553077.1"/>
    </source>
</evidence>
<dbReference type="FunFam" id="2.30.30.40:FF:000072">
    <property type="entry name" value="Unconventional Myosin IB"/>
    <property type="match status" value="1"/>
</dbReference>
<dbReference type="Pfam" id="PF00611">
    <property type="entry name" value="FCH"/>
    <property type="match status" value="1"/>
</dbReference>
<feature type="compositionally biased region" description="Polar residues" evidence="7">
    <location>
        <begin position="471"/>
        <end position="483"/>
    </location>
</feature>
<dbReference type="GO" id="GO:0030864">
    <property type="term" value="C:cortical actin cytoskeleton"/>
    <property type="evidence" value="ECO:0007669"/>
    <property type="project" value="UniProtKB-ARBA"/>
</dbReference>
<dbReference type="AlphaFoldDB" id="A0A9P6YNS8"/>
<dbReference type="Pfam" id="PF14604">
    <property type="entry name" value="SH3_9"/>
    <property type="match status" value="2"/>
</dbReference>
<evidence type="ECO:0000313" key="12">
    <source>
        <dbReference type="Proteomes" id="UP000717996"/>
    </source>
</evidence>
<dbReference type="PRINTS" id="PR00008">
    <property type="entry name" value="DAGPEDOMAIN"/>
</dbReference>
<keyword evidence="3" id="KW-0862">Zinc</keyword>
<evidence type="ECO:0008006" key="13">
    <source>
        <dbReference type="Google" id="ProtNLM"/>
    </source>
</evidence>
<dbReference type="PRINTS" id="PR00499">
    <property type="entry name" value="P67PHOX"/>
</dbReference>
<feature type="domain" description="SH3" evidence="8">
    <location>
        <begin position="581"/>
        <end position="636"/>
    </location>
</feature>
<name>A0A9P6YNS8_RHIOR</name>
<feature type="domain" description="F-BAR" evidence="10">
    <location>
        <begin position="1"/>
        <end position="263"/>
    </location>
</feature>
<dbReference type="CDD" id="cd20824">
    <property type="entry name" value="C1_SpBZZ1-like"/>
    <property type="match status" value="1"/>
</dbReference>
<feature type="coiled-coil region" evidence="6">
    <location>
        <begin position="314"/>
        <end position="348"/>
    </location>
</feature>
<comment type="caution">
    <text evidence="11">The sequence shown here is derived from an EMBL/GenBank/DDBJ whole genome shotgun (WGS) entry which is preliminary data.</text>
</comment>
<dbReference type="Pfam" id="PF00130">
    <property type="entry name" value="C1_1"/>
    <property type="match status" value="1"/>
</dbReference>
<dbReference type="SMART" id="SM00326">
    <property type="entry name" value="SH3"/>
    <property type="match status" value="2"/>
</dbReference>
<proteinExistence type="predicted"/>
<dbReference type="EMBL" id="JAANIT010000052">
    <property type="protein sequence ID" value="KAG1553077.1"/>
    <property type="molecule type" value="Genomic_DNA"/>
</dbReference>
<keyword evidence="2" id="KW-0479">Metal-binding</keyword>
<dbReference type="Gene3D" id="1.20.1270.60">
    <property type="entry name" value="Arfaptin homology (AH) domain/BAR domain"/>
    <property type="match status" value="1"/>
</dbReference>
<sequence>MTFGTDLKDQVPSILDYLGEGIASLAQFRAFIKEKSHIEREYAQKLENLTRKYKPNIKQQQKDEWSSEDNVNTGTTSAAWIQLLEQTSRIAKNRIAVADQTNQTVVDTLRDVIGRKEELRKKQTMFYQKLKNERDRTFSEKDKGKQLYDDACSEIENLKTKLAKTSDQEKIQKQLETAYLECDNKKNVYLLAIDVANAERAKYFEQDLPALADQLEELDAERIECLRNILKQYIHIETKSLSNIQQCHNDTLNFVEKLDPVIESGIFTRKALDMDSNERAANVTFSFMPWNGGTNAAETIIDRDDHLVTNDAAIIFLNNKLIKNRKRYDALEEEVSKKSTELNQLTSLVTSIQNKETADYDKQKEKLLDLITDLTLVSTEQVKVKSEIDLIIQHIGDDGLRAQNHDFKSSSFTIPTTCDYCNNTIWGLSNKGFTCRACGFNCHAKCEMKVAPNCSKTKGQVNPQPISITRSQSKATFQGSPNQSSLIPTSESTLTPSPTNSNSAFLSPKLPSSSIYEEQPTNDEEHADIRCLYSYDAQNEDELSIQEGDTLITLEPDDGSGWIKARRGHCVGLVPATYVEHLFETVVAIYDFEASNPEELHLKEGDIVTVIKKDDSGWWEGSLNGKVGIFPANYVQ</sequence>
<dbReference type="InterPro" id="IPR046349">
    <property type="entry name" value="C1-like_sf"/>
</dbReference>
<keyword evidence="5 6" id="KW-0175">Coiled coil</keyword>
<dbReference type="GO" id="GO:0046872">
    <property type="term" value="F:metal ion binding"/>
    <property type="evidence" value="ECO:0007669"/>
    <property type="project" value="UniProtKB-KW"/>
</dbReference>
<dbReference type="Gene3D" id="3.30.60.20">
    <property type="match status" value="1"/>
</dbReference>
<dbReference type="InterPro" id="IPR035459">
    <property type="entry name" value="Bzz1_SH3_1"/>
</dbReference>
<dbReference type="PROSITE" id="PS00479">
    <property type="entry name" value="ZF_DAG_PE_1"/>
    <property type="match status" value="1"/>
</dbReference>
<dbReference type="PROSITE" id="PS50081">
    <property type="entry name" value="ZF_DAG_PE_2"/>
    <property type="match status" value="1"/>
</dbReference>
<dbReference type="Proteomes" id="UP000717996">
    <property type="component" value="Unassembled WGS sequence"/>
</dbReference>
<evidence type="ECO:0000256" key="2">
    <source>
        <dbReference type="ARBA" id="ARBA00022723"/>
    </source>
</evidence>
<gene>
    <name evidence="11" type="ORF">G6F51_000811</name>
</gene>
<evidence type="ECO:0000259" key="10">
    <source>
        <dbReference type="PROSITE" id="PS51741"/>
    </source>
</evidence>
<dbReference type="CDD" id="cd11912">
    <property type="entry name" value="SH3_Bzz1_1"/>
    <property type="match status" value="1"/>
</dbReference>
<dbReference type="SUPFAM" id="SSF57889">
    <property type="entry name" value="Cysteine-rich domain"/>
    <property type="match status" value="1"/>
</dbReference>
<dbReference type="InterPro" id="IPR020454">
    <property type="entry name" value="DAG/PE-bd"/>
</dbReference>
<dbReference type="SUPFAM" id="SSF50044">
    <property type="entry name" value="SH3-domain"/>
    <property type="match status" value="2"/>
</dbReference>
<dbReference type="SUPFAM" id="SSF103657">
    <property type="entry name" value="BAR/IMD domain-like"/>
    <property type="match status" value="1"/>
</dbReference>
<dbReference type="SMART" id="SM00055">
    <property type="entry name" value="FCH"/>
    <property type="match status" value="1"/>
</dbReference>
<dbReference type="InterPro" id="IPR027267">
    <property type="entry name" value="AH/BAR_dom_sf"/>
</dbReference>
<dbReference type="Gene3D" id="2.30.30.40">
    <property type="entry name" value="SH3 Domains"/>
    <property type="match status" value="2"/>
</dbReference>
<evidence type="ECO:0000256" key="4">
    <source>
        <dbReference type="PROSITE-ProRule" id="PRU00192"/>
    </source>
</evidence>
<dbReference type="PROSITE" id="PS51741">
    <property type="entry name" value="F_BAR"/>
    <property type="match status" value="1"/>
</dbReference>
<evidence type="ECO:0000256" key="3">
    <source>
        <dbReference type="ARBA" id="ARBA00022833"/>
    </source>
</evidence>
<evidence type="ECO:0000256" key="7">
    <source>
        <dbReference type="SAM" id="MobiDB-lite"/>
    </source>
</evidence>
<dbReference type="OrthoDB" id="8783038at2759"/>
<feature type="domain" description="SH3" evidence="8">
    <location>
        <begin position="524"/>
        <end position="580"/>
    </location>
</feature>
<dbReference type="SMART" id="SM00109">
    <property type="entry name" value="C1"/>
    <property type="match status" value="1"/>
</dbReference>
<dbReference type="InterPro" id="IPR036028">
    <property type="entry name" value="SH3-like_dom_sf"/>
</dbReference>
<feature type="region of interest" description="Disordered" evidence="7">
    <location>
        <begin position="471"/>
        <end position="503"/>
    </location>
</feature>
<reference evidence="11" key="1">
    <citation type="journal article" date="2020" name="Microb. Genom.">
        <title>Genetic diversity of clinical and environmental Mucorales isolates obtained from an investigation of mucormycosis cases among solid organ transplant recipients.</title>
        <authorList>
            <person name="Nguyen M.H."/>
            <person name="Kaul D."/>
            <person name="Muto C."/>
            <person name="Cheng S.J."/>
            <person name="Richter R.A."/>
            <person name="Bruno V.M."/>
            <person name="Liu G."/>
            <person name="Beyhan S."/>
            <person name="Sundermann A.J."/>
            <person name="Mounaud S."/>
            <person name="Pasculle A.W."/>
            <person name="Nierman W.C."/>
            <person name="Driscoll E."/>
            <person name="Cumbie R."/>
            <person name="Clancy C.J."/>
            <person name="Dupont C.L."/>
        </authorList>
    </citation>
    <scope>NUCLEOTIDE SEQUENCE</scope>
    <source>
        <strain evidence="11">GL16</strain>
    </source>
</reference>
<dbReference type="PANTHER" id="PTHR15735:SF21">
    <property type="entry name" value="PROTEIN NERVOUS WRECK"/>
    <property type="match status" value="1"/>
</dbReference>
<dbReference type="InterPro" id="IPR031160">
    <property type="entry name" value="F_BAR_dom"/>
</dbReference>
<feature type="domain" description="Phorbol-ester/DAG-type" evidence="9">
    <location>
        <begin position="404"/>
        <end position="454"/>
    </location>
</feature>
<protein>
    <recommendedName>
        <fullName evidence="13">Actin polymerization protein Bzz1</fullName>
    </recommendedName>
</protein>
<dbReference type="PROSITE" id="PS50002">
    <property type="entry name" value="SH3"/>
    <property type="match status" value="2"/>
</dbReference>
<accession>A0A9P6YNS8</accession>
<evidence type="ECO:0000256" key="1">
    <source>
        <dbReference type="ARBA" id="ARBA00022443"/>
    </source>
</evidence>